<dbReference type="InterPro" id="IPR037171">
    <property type="entry name" value="NagB/RpiA_transferase-like"/>
</dbReference>
<evidence type="ECO:0000256" key="1">
    <source>
        <dbReference type="ARBA" id="ARBA00004514"/>
    </source>
</evidence>
<comment type="subcellular location">
    <subcellularLocation>
        <location evidence="1">Cytoplasm</location>
        <location evidence="1">Cytosol</location>
    </subcellularLocation>
</comment>
<dbReference type="Pfam" id="PF01008">
    <property type="entry name" value="IF-2B"/>
    <property type="match status" value="1"/>
</dbReference>
<comment type="similarity">
    <text evidence="2 9">Belongs to the eIF-2B alpha/beta/delta subunits family.</text>
</comment>
<proteinExistence type="inferred from homology"/>
<dbReference type="Gene3D" id="3.40.50.10470">
    <property type="entry name" value="Translation initiation factor eif-2b, domain 2"/>
    <property type="match status" value="1"/>
</dbReference>
<evidence type="ECO:0000313" key="11">
    <source>
        <dbReference type="Proteomes" id="UP000053268"/>
    </source>
</evidence>
<dbReference type="AlphaFoldDB" id="A0A0N1IN29"/>
<dbReference type="STRING" id="66420.A0A0N1IN29"/>
<evidence type="ECO:0000256" key="6">
    <source>
        <dbReference type="ARBA" id="ARBA00044122"/>
    </source>
</evidence>
<sequence>MPPSEGPGKELDAKCEELIVKYVSDIRSGKLEGSLNIAMSTVSLLEQIISDSQNPTALWMDVQILVTRNLKNGSTDLDDYWHSELCSTIRAVGRQILRALPQELAATNMVRRVLRAIRDEQPSNANQSGEGAGESLQRLVLAPHSRAAPADNKDLIEPVRDFIAELRGELDSSTQSVCGQAREHVHADELVLTYGASRLAERFLRAAAPRRYRLLLAESSDVKESHAMAARLSAAGVNVTLVSAAAVTALMSRVNKVVLCVRAALGGGAALGGAGAHAVTLAAHHYSVPVLALAPLYKLSPLHACEQHHFNVPDSAHSALPYLSSESALARVVAPRYDFIPPNHITLFITNLGGSSPSYVYRLLSELYDPSDYQL</sequence>
<evidence type="ECO:0000256" key="7">
    <source>
        <dbReference type="ARBA" id="ARBA00044228"/>
    </source>
</evidence>
<dbReference type="GO" id="GO:0003743">
    <property type="term" value="F:translation initiation factor activity"/>
    <property type="evidence" value="ECO:0007669"/>
    <property type="project" value="UniProtKB-KW"/>
</dbReference>
<name>A0A0N1IN29_PAPXU</name>
<gene>
    <name evidence="10" type="ORF">RR46_01226</name>
</gene>
<keyword evidence="5" id="KW-0648">Protein biosynthesis</keyword>
<dbReference type="SUPFAM" id="SSF100950">
    <property type="entry name" value="NagB/RpiA/CoA transferase-like"/>
    <property type="match status" value="1"/>
</dbReference>
<evidence type="ECO:0000256" key="8">
    <source>
        <dbReference type="ARBA" id="ARBA00046432"/>
    </source>
</evidence>
<keyword evidence="4 10" id="KW-0396">Initiation factor</keyword>
<evidence type="ECO:0000256" key="2">
    <source>
        <dbReference type="ARBA" id="ARBA00007251"/>
    </source>
</evidence>
<dbReference type="Proteomes" id="UP000053268">
    <property type="component" value="Unassembled WGS sequence"/>
</dbReference>
<evidence type="ECO:0000256" key="4">
    <source>
        <dbReference type="ARBA" id="ARBA00022540"/>
    </source>
</evidence>
<dbReference type="PANTHER" id="PTHR45859:SF1">
    <property type="entry name" value="TRANSLATION INITIATION FACTOR EIF-2B SUBUNIT BETA"/>
    <property type="match status" value="1"/>
</dbReference>
<evidence type="ECO:0000256" key="3">
    <source>
        <dbReference type="ARBA" id="ARBA00022490"/>
    </source>
</evidence>
<evidence type="ECO:0000256" key="9">
    <source>
        <dbReference type="RuleBase" id="RU003814"/>
    </source>
</evidence>
<organism evidence="10 11">
    <name type="scientific">Papilio xuthus</name>
    <name type="common">Asian swallowtail butterfly</name>
    <dbReference type="NCBI Taxonomy" id="66420"/>
    <lineage>
        <taxon>Eukaryota</taxon>
        <taxon>Metazoa</taxon>
        <taxon>Ecdysozoa</taxon>
        <taxon>Arthropoda</taxon>
        <taxon>Hexapoda</taxon>
        <taxon>Insecta</taxon>
        <taxon>Pterygota</taxon>
        <taxon>Neoptera</taxon>
        <taxon>Endopterygota</taxon>
        <taxon>Lepidoptera</taxon>
        <taxon>Glossata</taxon>
        <taxon>Ditrysia</taxon>
        <taxon>Papilionoidea</taxon>
        <taxon>Papilionidae</taxon>
        <taxon>Papilioninae</taxon>
        <taxon>Papilio</taxon>
    </lineage>
</organism>
<keyword evidence="3" id="KW-0963">Cytoplasm</keyword>
<evidence type="ECO:0000256" key="5">
    <source>
        <dbReference type="ARBA" id="ARBA00022917"/>
    </source>
</evidence>
<dbReference type="GO" id="GO:0005085">
    <property type="term" value="F:guanyl-nucleotide exchange factor activity"/>
    <property type="evidence" value="ECO:0007669"/>
    <property type="project" value="TreeGrafter"/>
</dbReference>
<dbReference type="InterPro" id="IPR051855">
    <property type="entry name" value="eIF2B_beta_subunit"/>
</dbReference>
<dbReference type="PANTHER" id="PTHR45859">
    <property type="entry name" value="TRANSLATION INITIATION FACTOR EIF-2B SUBUNIT BETA"/>
    <property type="match status" value="1"/>
</dbReference>
<reference evidence="10 11" key="1">
    <citation type="journal article" date="2015" name="Nat. Commun.">
        <title>Outbred genome sequencing and CRISPR/Cas9 gene editing in butterflies.</title>
        <authorList>
            <person name="Li X."/>
            <person name="Fan D."/>
            <person name="Zhang W."/>
            <person name="Liu G."/>
            <person name="Zhang L."/>
            <person name="Zhao L."/>
            <person name="Fang X."/>
            <person name="Chen L."/>
            <person name="Dong Y."/>
            <person name="Chen Y."/>
            <person name="Ding Y."/>
            <person name="Zhao R."/>
            <person name="Feng M."/>
            <person name="Zhu Y."/>
            <person name="Feng Y."/>
            <person name="Jiang X."/>
            <person name="Zhu D."/>
            <person name="Xiang H."/>
            <person name="Feng X."/>
            <person name="Li S."/>
            <person name="Wang J."/>
            <person name="Zhang G."/>
            <person name="Kronforst M.R."/>
            <person name="Wang W."/>
        </authorList>
    </citation>
    <scope>NUCLEOTIDE SEQUENCE [LARGE SCALE GENOMIC DNA]</scope>
    <source>
        <strain evidence="10">Ya'a_city_454_Px</strain>
        <tissue evidence="10">Whole body</tissue>
    </source>
</reference>
<evidence type="ECO:0000313" key="10">
    <source>
        <dbReference type="EMBL" id="KPJ04737.1"/>
    </source>
</evidence>
<comment type="subunit">
    <text evidence="8">Component of the translation initiation factor 2B (eIF2B) complex which is a heterodecamer of two sets of five different subunits: alpha, beta, gamma, delta and epsilon. Subunits alpha, beta and delta comprise a regulatory subcomplex and subunits epsilon and gamma comprise a catalytic subcomplex. Within the complex, the hexameric regulatory complex resides at the center, with the two heterodimeric catalytic subcomplexes bound on opposite sides.</text>
</comment>
<dbReference type="InterPro" id="IPR000649">
    <property type="entry name" value="IF-2B-related"/>
</dbReference>
<dbReference type="EMBL" id="KQ458863">
    <property type="protein sequence ID" value="KPJ04737.1"/>
    <property type="molecule type" value="Genomic_DNA"/>
</dbReference>
<keyword evidence="11" id="KW-1185">Reference proteome</keyword>
<accession>A0A0N1IN29</accession>
<protein>
    <recommendedName>
        <fullName evidence="6">Translation initiation factor eIF2B subunit beta</fullName>
    </recommendedName>
    <alternativeName>
        <fullName evidence="7">eIF2B GDP-GTP exchange factor subunit beta</fullName>
    </alternativeName>
</protein>
<dbReference type="InterPro" id="IPR042529">
    <property type="entry name" value="IF_2B-like_C"/>
</dbReference>
<dbReference type="GO" id="GO:0005851">
    <property type="term" value="C:eukaryotic translation initiation factor 2B complex"/>
    <property type="evidence" value="ECO:0007669"/>
    <property type="project" value="TreeGrafter"/>
</dbReference>
<dbReference type="GO" id="GO:0005829">
    <property type="term" value="C:cytosol"/>
    <property type="evidence" value="ECO:0007669"/>
    <property type="project" value="UniProtKB-SubCell"/>
</dbReference>